<keyword evidence="1" id="KW-0812">Transmembrane</keyword>
<protein>
    <submittedName>
        <fullName evidence="2">Uncharacterized protein</fullName>
    </submittedName>
</protein>
<dbReference type="EMBL" id="NGKW01000002">
    <property type="protein sequence ID" value="OTN94520.1"/>
    <property type="molecule type" value="Genomic_DNA"/>
</dbReference>
<dbReference type="AlphaFoldDB" id="A0A242BH77"/>
<feature type="transmembrane region" description="Helical" evidence="1">
    <location>
        <begin position="46"/>
        <end position="65"/>
    </location>
</feature>
<evidence type="ECO:0000256" key="1">
    <source>
        <dbReference type="SAM" id="Phobius"/>
    </source>
</evidence>
<comment type="caution">
    <text evidence="2">The sequence shown here is derived from an EMBL/GenBank/DDBJ whole genome shotgun (WGS) entry which is preliminary data.</text>
</comment>
<name>A0A242BH77_ENTFC</name>
<organism evidence="2 3">
    <name type="scientific">Enterococcus faecium</name>
    <name type="common">Streptococcus faecium</name>
    <dbReference type="NCBI Taxonomy" id="1352"/>
    <lineage>
        <taxon>Bacteria</taxon>
        <taxon>Bacillati</taxon>
        <taxon>Bacillota</taxon>
        <taxon>Bacilli</taxon>
        <taxon>Lactobacillales</taxon>
        <taxon>Enterococcaceae</taxon>
        <taxon>Enterococcus</taxon>
    </lineage>
</organism>
<dbReference type="Proteomes" id="UP000194885">
    <property type="component" value="Unassembled WGS sequence"/>
</dbReference>
<proteinExistence type="predicted"/>
<sequence length="67" mass="7997">MKKYLSRPNLTGYVGLEKTTLLVYIEGFYNIKRLHGCLHQLKRRLFILKVFKCLLFFLSTLLISFKK</sequence>
<keyword evidence="1" id="KW-0472">Membrane</keyword>
<keyword evidence="1" id="KW-1133">Transmembrane helix</keyword>
<reference evidence="2 3" key="1">
    <citation type="submission" date="2017-05" db="EMBL/GenBank/DDBJ databases">
        <title>The Genome Sequence of Enterococcus faecium 7H8_DIV0219.</title>
        <authorList>
            <consortium name="The Broad Institute Genomics Platform"/>
            <consortium name="The Broad Institute Genomic Center for Infectious Diseases"/>
            <person name="Earl A."/>
            <person name="Manson A."/>
            <person name="Schwartman J."/>
            <person name="Gilmore M."/>
            <person name="Abouelleil A."/>
            <person name="Cao P."/>
            <person name="Chapman S."/>
            <person name="Cusick C."/>
            <person name="Shea T."/>
            <person name="Young S."/>
            <person name="Neafsey D."/>
            <person name="Nusbaum C."/>
            <person name="Birren B."/>
        </authorList>
    </citation>
    <scope>NUCLEOTIDE SEQUENCE [LARGE SCALE GENOMIC DNA]</scope>
    <source>
        <strain evidence="2 3">7H8_DIV0219</strain>
    </source>
</reference>
<accession>A0A242BH77</accession>
<evidence type="ECO:0000313" key="2">
    <source>
        <dbReference type="EMBL" id="OTN94520.1"/>
    </source>
</evidence>
<gene>
    <name evidence="2" type="ORF">A5810_000763</name>
</gene>
<evidence type="ECO:0000313" key="3">
    <source>
        <dbReference type="Proteomes" id="UP000194885"/>
    </source>
</evidence>